<proteinExistence type="predicted"/>
<protein>
    <recommendedName>
        <fullName evidence="4">Alpha/beta hydrolase family protein</fullName>
    </recommendedName>
</protein>
<comment type="caution">
    <text evidence="2">The sequence shown here is derived from an EMBL/GenBank/DDBJ whole genome shotgun (WGS) entry which is preliminary data.</text>
</comment>
<dbReference type="Proteomes" id="UP001597171">
    <property type="component" value="Unassembled WGS sequence"/>
</dbReference>
<evidence type="ECO:0000313" key="2">
    <source>
        <dbReference type="EMBL" id="MFD1332115.1"/>
    </source>
</evidence>
<reference evidence="3" key="1">
    <citation type="journal article" date="2019" name="Int. J. Syst. Evol. Microbiol.">
        <title>The Global Catalogue of Microorganisms (GCM) 10K type strain sequencing project: providing services to taxonomists for standard genome sequencing and annotation.</title>
        <authorList>
            <consortium name="The Broad Institute Genomics Platform"/>
            <consortium name="The Broad Institute Genome Sequencing Center for Infectious Disease"/>
            <person name="Wu L."/>
            <person name="Ma J."/>
        </authorList>
    </citation>
    <scope>NUCLEOTIDE SEQUENCE [LARGE SCALE GENOMIC DNA]</scope>
    <source>
        <strain evidence="3">CCUG 61696</strain>
    </source>
</reference>
<evidence type="ECO:0000256" key="1">
    <source>
        <dbReference type="SAM" id="MobiDB-lite"/>
    </source>
</evidence>
<keyword evidence="3" id="KW-1185">Reference proteome</keyword>
<gene>
    <name evidence="2" type="ORF">ACFQ4O_08905</name>
</gene>
<accession>A0ABW3Z7S8</accession>
<dbReference type="SUPFAM" id="SSF53474">
    <property type="entry name" value="alpha/beta-Hydrolases"/>
    <property type="match status" value="1"/>
</dbReference>
<dbReference type="Gene3D" id="3.40.50.1820">
    <property type="entry name" value="alpha/beta hydrolase"/>
    <property type="match status" value="1"/>
</dbReference>
<organism evidence="2 3">
    <name type="scientific">Methylopila musalis</name>
    <dbReference type="NCBI Taxonomy" id="1134781"/>
    <lineage>
        <taxon>Bacteria</taxon>
        <taxon>Pseudomonadati</taxon>
        <taxon>Pseudomonadota</taxon>
        <taxon>Alphaproteobacteria</taxon>
        <taxon>Hyphomicrobiales</taxon>
        <taxon>Methylopilaceae</taxon>
        <taxon>Methylopila</taxon>
    </lineage>
</organism>
<dbReference type="EMBL" id="JBHTMX010000062">
    <property type="protein sequence ID" value="MFD1332115.1"/>
    <property type="molecule type" value="Genomic_DNA"/>
</dbReference>
<feature type="region of interest" description="Disordered" evidence="1">
    <location>
        <begin position="1"/>
        <end position="23"/>
    </location>
</feature>
<evidence type="ECO:0008006" key="4">
    <source>
        <dbReference type="Google" id="ProtNLM"/>
    </source>
</evidence>
<evidence type="ECO:0000313" key="3">
    <source>
        <dbReference type="Proteomes" id="UP001597171"/>
    </source>
</evidence>
<name>A0ABW3Z7S8_9HYPH</name>
<sequence length="331" mass="36681">MAAPDDDARATPENDAPKTDQPKSVRFMAGRVDVELWPRPASASGRFCIVARPHSMVRWKAVQTLRCPVAVCNTVLLSKLPLTSDETAADLIAHIEGLRDAREIVFVGDSGGGYTAFAVGVALARQLPNRPVRAIAFNPPTQIWPPEDTRNHKSYLGLVERASRQPGLLERLEAEGDLTSWLRAGADTPGSDFRGLIVASALQRHDIRHAERMIGQPGVSVVSFPNAQHSAFFWWLVMAPDASEAEIRDRIWHRIPSKFTAGQDPAALRNVPEHQERVEREFQAFRLFRKTLPTLASMLDWLNAGRGDRRFELSDLEEPAPEAAESASRTS</sequence>
<dbReference type="RefSeq" id="WP_378775345.1">
    <property type="nucleotide sequence ID" value="NZ_JBHTMX010000062.1"/>
</dbReference>
<dbReference type="InterPro" id="IPR029058">
    <property type="entry name" value="AB_hydrolase_fold"/>
</dbReference>